<evidence type="ECO:0000313" key="3">
    <source>
        <dbReference type="Proteomes" id="UP000309992"/>
    </source>
</evidence>
<feature type="transmembrane region" description="Helical" evidence="1">
    <location>
        <begin position="121"/>
        <end position="140"/>
    </location>
</feature>
<comment type="caution">
    <text evidence="2">The sequence shown here is derived from an EMBL/GenBank/DDBJ whole genome shotgun (WGS) entry which is preliminary data.</text>
</comment>
<dbReference type="EMBL" id="SWMS01000001">
    <property type="protein sequence ID" value="TKG73401.1"/>
    <property type="molecule type" value="Genomic_DNA"/>
</dbReference>
<feature type="transmembrane region" description="Helical" evidence="1">
    <location>
        <begin position="160"/>
        <end position="181"/>
    </location>
</feature>
<evidence type="ECO:0000313" key="2">
    <source>
        <dbReference type="EMBL" id="TKG73401.1"/>
    </source>
</evidence>
<organism evidence="2 3">
    <name type="scientific">Prauserella endophytica</name>
    <dbReference type="NCBI Taxonomy" id="1592324"/>
    <lineage>
        <taxon>Bacteria</taxon>
        <taxon>Bacillati</taxon>
        <taxon>Actinomycetota</taxon>
        <taxon>Actinomycetes</taxon>
        <taxon>Pseudonocardiales</taxon>
        <taxon>Pseudonocardiaceae</taxon>
        <taxon>Prauserella</taxon>
        <taxon>Prauserella coralliicola group</taxon>
    </lineage>
</organism>
<dbReference type="RefSeq" id="WP_112266011.1">
    <property type="nucleotide sequence ID" value="NZ_SWMS01000001.1"/>
</dbReference>
<reference evidence="2 3" key="1">
    <citation type="journal article" date="2015" name="Antonie Van Leeuwenhoek">
        <title>Prauserella endophytica sp. nov., an endophytic actinobacterium isolated from Tamarix taklamakanensis.</title>
        <authorList>
            <person name="Liu J.M."/>
            <person name="Habden X."/>
            <person name="Guo L."/>
            <person name="Tuo L."/>
            <person name="Jiang Z.K."/>
            <person name="Liu S.W."/>
            <person name="Liu X.F."/>
            <person name="Chen L."/>
            <person name="Li R.F."/>
            <person name="Zhang Y.Q."/>
            <person name="Sun C.H."/>
        </authorList>
    </citation>
    <scope>NUCLEOTIDE SEQUENCE [LARGE SCALE GENOMIC DNA]</scope>
    <source>
        <strain evidence="2 3">CGMCC 4.7182</strain>
    </source>
</reference>
<keyword evidence="1" id="KW-1133">Transmembrane helix</keyword>
<feature type="transmembrane region" description="Helical" evidence="1">
    <location>
        <begin position="46"/>
        <end position="66"/>
    </location>
</feature>
<name>A0ABY2SCE3_9PSEU</name>
<feature type="transmembrane region" description="Helical" evidence="1">
    <location>
        <begin position="193"/>
        <end position="214"/>
    </location>
</feature>
<keyword evidence="3" id="KW-1185">Reference proteome</keyword>
<feature type="transmembrane region" description="Helical" evidence="1">
    <location>
        <begin position="7"/>
        <end position="26"/>
    </location>
</feature>
<sequence>MTKARLILCYVAIAGVLPYLLLKIVWVAGGTLGATDPTFLKEPVVIAGNAFTAFMDLVAVLVVLAFTYDWGQRLPAWLVLFPIWVGTGLLAPIALSSPVIGLDLAMDPGDGAELATWVTPMVYGSFAWQGFTLLAAFVLYARTRWPHVFTGAVPHGPVGIVAGAGAVLAIGTGLARLWWAFVPEDGAQLATRFVDGVRGVLAIAAAVAVLTLAGRRLRGRLVLAWTGSATMFAGGFWAVVTAVAMAGDTDSAHLVLAGVQALGGVLLALGLLATARGVAPERAFQPTREAAAQG</sequence>
<feature type="transmembrane region" description="Helical" evidence="1">
    <location>
        <begin position="221"/>
        <end position="246"/>
    </location>
</feature>
<dbReference type="Proteomes" id="UP000309992">
    <property type="component" value="Unassembled WGS sequence"/>
</dbReference>
<evidence type="ECO:0000256" key="1">
    <source>
        <dbReference type="SAM" id="Phobius"/>
    </source>
</evidence>
<protein>
    <recommendedName>
        <fullName evidence="4">DUF998 domain-containing protein</fullName>
    </recommendedName>
</protein>
<feature type="transmembrane region" description="Helical" evidence="1">
    <location>
        <begin position="252"/>
        <end position="273"/>
    </location>
</feature>
<accession>A0ABY2SCE3</accession>
<evidence type="ECO:0008006" key="4">
    <source>
        <dbReference type="Google" id="ProtNLM"/>
    </source>
</evidence>
<keyword evidence="1" id="KW-0812">Transmembrane</keyword>
<proteinExistence type="predicted"/>
<feature type="transmembrane region" description="Helical" evidence="1">
    <location>
        <begin position="78"/>
        <end position="101"/>
    </location>
</feature>
<keyword evidence="1" id="KW-0472">Membrane</keyword>
<gene>
    <name evidence="2" type="ORF">FCN18_02155</name>
</gene>